<evidence type="ECO:0000313" key="2">
    <source>
        <dbReference type="Proteomes" id="UP001165101"/>
    </source>
</evidence>
<reference evidence="1" key="1">
    <citation type="submission" date="2023-04" db="EMBL/GenBank/DDBJ databases">
        <title>Candida boidinii NBRC 1967.</title>
        <authorList>
            <person name="Ichikawa N."/>
            <person name="Sato H."/>
            <person name="Tonouchi N."/>
        </authorList>
    </citation>
    <scope>NUCLEOTIDE SEQUENCE</scope>
    <source>
        <strain evidence="1">NBRC 1967</strain>
    </source>
</reference>
<dbReference type="Proteomes" id="UP001165101">
    <property type="component" value="Unassembled WGS sequence"/>
</dbReference>
<organism evidence="1 2">
    <name type="scientific">Candida boidinii</name>
    <name type="common">Yeast</name>
    <dbReference type="NCBI Taxonomy" id="5477"/>
    <lineage>
        <taxon>Eukaryota</taxon>
        <taxon>Fungi</taxon>
        <taxon>Dikarya</taxon>
        <taxon>Ascomycota</taxon>
        <taxon>Saccharomycotina</taxon>
        <taxon>Pichiomycetes</taxon>
        <taxon>Pichiales</taxon>
        <taxon>Pichiaceae</taxon>
        <taxon>Ogataea</taxon>
        <taxon>Ogataea/Candida clade</taxon>
    </lineage>
</organism>
<evidence type="ECO:0000313" key="1">
    <source>
        <dbReference type="EMBL" id="GME89773.1"/>
    </source>
</evidence>
<keyword evidence="2" id="KW-1185">Reference proteome</keyword>
<gene>
    <name evidence="1" type="ORF">Cboi01_000154900</name>
</gene>
<proteinExistence type="predicted"/>
<comment type="caution">
    <text evidence="1">The sequence shown here is derived from an EMBL/GenBank/DDBJ whole genome shotgun (WGS) entry which is preliminary data.</text>
</comment>
<sequence>MRQNLVLIALSAIFTTNVLSSSVEQELPCVFKFSSNHQSAAQQQQNEDKIIPVLDENDALINLADELGISDYYNLDQLNDINSLELLGQSESFQDEIKPKLILIVNGIDSPSNLLSNDNIKPNFKIDNITKKGNSFFKFVKDLPNKFINYNEDKQLKLNKLSNEIILINEKFNENLIELWVKYFNKNLSKENNLKLNSFWNQLKDSFYLNVINSNPSNNFNNQEEENINSNSNSNEIVNLKNSLNFINDELFINELSQLDFFLSNIKPESEKIIINLNSLNSIYKKTGKDSQTYNLCKKIMTDLINKHLSNIDNTVYDTTIIALPMNQQILELNNIDNNNQFSKIIKRDENAIVFKSNPSCFISEDACESSTESCSGHGKCTKFNKCWKCVCVPTQDDKKTSTTYWTGSACNKKDVSVEFNLFLWIGIVLTFAFAAGIKLLVSCGEESLPGVLIAATMPKKSSN</sequence>
<protein>
    <submittedName>
        <fullName evidence="1">Unnamed protein product</fullName>
    </submittedName>
</protein>
<accession>A0ACB5TK76</accession>
<dbReference type="EMBL" id="BSXV01000591">
    <property type="protein sequence ID" value="GME89773.1"/>
    <property type="molecule type" value="Genomic_DNA"/>
</dbReference>
<name>A0ACB5TK76_CANBO</name>